<dbReference type="EMBL" id="CZRL01000082">
    <property type="protein sequence ID" value="CUS52439.1"/>
    <property type="molecule type" value="Genomic_DNA"/>
</dbReference>
<evidence type="ECO:0000259" key="11">
    <source>
        <dbReference type="Pfam" id="PF01636"/>
    </source>
</evidence>
<dbReference type="InterPro" id="IPR011009">
    <property type="entry name" value="Kinase-like_dom_sf"/>
</dbReference>
<dbReference type="PANTHER" id="PTHR39573:SF1">
    <property type="entry name" value="STRESS RESPONSE KINASE A"/>
    <property type="match status" value="1"/>
</dbReference>
<keyword evidence="4" id="KW-0808">Transferase</keyword>
<feature type="domain" description="Aminoglycoside phosphotransferase" evidence="11">
    <location>
        <begin position="37"/>
        <end position="263"/>
    </location>
</feature>
<dbReference type="HAMAP" id="MF_01497">
    <property type="entry name" value="SrkA_kinase"/>
    <property type="match status" value="1"/>
</dbReference>
<dbReference type="Gene3D" id="1.10.510.10">
    <property type="entry name" value="Transferase(Phosphotransferase) domain 1"/>
    <property type="match status" value="1"/>
</dbReference>
<dbReference type="NCBIfam" id="NF008738">
    <property type="entry name" value="PRK11768.1"/>
    <property type="match status" value="1"/>
</dbReference>
<dbReference type="InterPro" id="IPR002575">
    <property type="entry name" value="Aminoglycoside_PTrfase"/>
</dbReference>
<protein>
    <submittedName>
        <fullName evidence="12">YihE protein, required for LPS synthesis</fullName>
    </submittedName>
</protein>
<accession>A0A170PRD8</accession>
<name>A0A170PRD8_9ZZZZ</name>
<dbReference type="PANTHER" id="PTHR39573">
    <property type="entry name" value="STRESS RESPONSE KINASE A"/>
    <property type="match status" value="1"/>
</dbReference>
<evidence type="ECO:0000256" key="4">
    <source>
        <dbReference type="ARBA" id="ARBA00022679"/>
    </source>
</evidence>
<evidence type="ECO:0000256" key="5">
    <source>
        <dbReference type="ARBA" id="ARBA00022723"/>
    </source>
</evidence>
<proteinExistence type="inferred from homology"/>
<evidence type="ECO:0000256" key="9">
    <source>
        <dbReference type="ARBA" id="ARBA00022842"/>
    </source>
</evidence>
<evidence type="ECO:0000256" key="8">
    <source>
        <dbReference type="ARBA" id="ARBA00022840"/>
    </source>
</evidence>
<dbReference type="Pfam" id="PF01636">
    <property type="entry name" value="APH"/>
    <property type="match status" value="1"/>
</dbReference>
<dbReference type="GO" id="GO:0004674">
    <property type="term" value="F:protein serine/threonine kinase activity"/>
    <property type="evidence" value="ECO:0007669"/>
    <property type="project" value="UniProtKB-KW"/>
</dbReference>
<keyword evidence="10" id="KW-0346">Stress response</keyword>
<evidence type="ECO:0000256" key="2">
    <source>
        <dbReference type="ARBA" id="ARBA00022527"/>
    </source>
</evidence>
<gene>
    <name evidence="12" type="ORF">MGWOODY_XGa2581</name>
</gene>
<reference evidence="12" key="1">
    <citation type="submission" date="2015-10" db="EMBL/GenBank/DDBJ databases">
        <authorList>
            <person name="Gilbert D.G."/>
        </authorList>
    </citation>
    <scope>NUCLEOTIDE SEQUENCE</scope>
</reference>
<evidence type="ECO:0000256" key="1">
    <source>
        <dbReference type="ARBA" id="ARBA00022490"/>
    </source>
</evidence>
<dbReference type="Gene3D" id="1.20.1270.170">
    <property type="match status" value="1"/>
</dbReference>
<evidence type="ECO:0000256" key="6">
    <source>
        <dbReference type="ARBA" id="ARBA00022741"/>
    </source>
</evidence>
<evidence type="ECO:0000256" key="10">
    <source>
        <dbReference type="ARBA" id="ARBA00023016"/>
    </source>
</evidence>
<keyword evidence="8" id="KW-0067">ATP-binding</keyword>
<keyword evidence="3" id="KW-0597">Phosphoprotein</keyword>
<evidence type="ECO:0000256" key="3">
    <source>
        <dbReference type="ARBA" id="ARBA00022553"/>
    </source>
</evidence>
<keyword evidence="7" id="KW-0418">Kinase</keyword>
<dbReference type="AlphaFoldDB" id="A0A170PRD8"/>
<dbReference type="Gene3D" id="3.30.200.70">
    <property type="match status" value="1"/>
</dbReference>
<sequence length="330" mass="38071">MHTDTVLDYQNLGPDEVLAAVESRGYTCDGHLLVLNSFENRVYQVGIEDNKALIAKFYRPQRWNDAMIGEEHTFALELAADDIALIAPIPDTGGKTLFQHGSYRFALFPRRGGRAPNLENPEHQRQLGRFLGRLHARGCMRPYEHRPTLDVTTFGVESCQFILAHDFIPKDLEAAYQSLTDNLIEQIGWCYERAGSVDLIRTHGDCHIGNILWADDGPHLVDLDDSRMTPAIQDLWMFLSGDRTDQETTLARLLEGYTRFYEFDARQLHLVEALRTLRLIHYYAWLARRWTDPAFPRAFPWFNSQRCWEQHILDLREQAALMSEPPLNIS</sequence>
<keyword evidence="2" id="KW-0723">Serine/threonine-protein kinase</keyword>
<organism evidence="12">
    <name type="scientific">hydrothermal vent metagenome</name>
    <dbReference type="NCBI Taxonomy" id="652676"/>
    <lineage>
        <taxon>unclassified sequences</taxon>
        <taxon>metagenomes</taxon>
        <taxon>ecological metagenomes</taxon>
    </lineage>
</organism>
<keyword evidence="6" id="KW-0547">Nucleotide-binding</keyword>
<keyword evidence="5" id="KW-0479">Metal-binding</keyword>
<evidence type="ECO:0000313" key="12">
    <source>
        <dbReference type="EMBL" id="CUS52439.1"/>
    </source>
</evidence>
<dbReference type="GO" id="GO:0005524">
    <property type="term" value="F:ATP binding"/>
    <property type="evidence" value="ECO:0007669"/>
    <property type="project" value="UniProtKB-KW"/>
</dbReference>
<dbReference type="InterPro" id="IPR032882">
    <property type="entry name" value="SrkA/RdoA"/>
</dbReference>
<dbReference type="SUPFAM" id="SSF56112">
    <property type="entry name" value="Protein kinase-like (PK-like)"/>
    <property type="match status" value="1"/>
</dbReference>
<evidence type="ECO:0000256" key="7">
    <source>
        <dbReference type="ARBA" id="ARBA00022777"/>
    </source>
</evidence>
<keyword evidence="1" id="KW-0963">Cytoplasm</keyword>
<keyword evidence="9" id="KW-0460">Magnesium</keyword>
<dbReference type="GO" id="GO:0046872">
    <property type="term" value="F:metal ion binding"/>
    <property type="evidence" value="ECO:0007669"/>
    <property type="project" value="UniProtKB-KW"/>
</dbReference>
<dbReference type="GO" id="GO:0005737">
    <property type="term" value="C:cytoplasm"/>
    <property type="evidence" value="ECO:0007669"/>
    <property type="project" value="TreeGrafter"/>
</dbReference>